<keyword evidence="4 6" id="KW-1133">Transmembrane helix</keyword>
<feature type="transmembrane region" description="Helical" evidence="6">
    <location>
        <begin position="431"/>
        <end position="452"/>
    </location>
</feature>
<feature type="transmembrane region" description="Helical" evidence="6">
    <location>
        <begin position="184"/>
        <end position="203"/>
    </location>
</feature>
<evidence type="ECO:0000313" key="8">
    <source>
        <dbReference type="Proteomes" id="UP000008495"/>
    </source>
</evidence>
<dbReference type="AlphaFoldDB" id="K6VJX2"/>
<dbReference type="eggNOG" id="ENOG5033X78">
    <property type="taxonomic scope" value="Bacteria"/>
</dbReference>
<keyword evidence="2" id="KW-1003">Cell membrane</keyword>
<evidence type="ECO:0000256" key="6">
    <source>
        <dbReference type="SAM" id="Phobius"/>
    </source>
</evidence>
<dbReference type="PANTHER" id="PTHR23513:SF6">
    <property type="entry name" value="MAJOR FACILITATOR SUPERFAMILY ASSOCIATED DOMAIN-CONTAINING PROTEIN"/>
    <property type="match status" value="1"/>
</dbReference>
<accession>K6VJX2</accession>
<dbReference type="SUPFAM" id="SSF103473">
    <property type="entry name" value="MFS general substrate transporter"/>
    <property type="match status" value="1"/>
</dbReference>
<feature type="transmembrane region" description="Helical" evidence="6">
    <location>
        <begin position="160"/>
        <end position="178"/>
    </location>
</feature>
<keyword evidence="3 6" id="KW-0812">Transmembrane</keyword>
<comment type="caution">
    <text evidence="7">The sequence shown here is derived from an EMBL/GenBank/DDBJ whole genome shotgun (WGS) entry which is preliminary data.</text>
</comment>
<feature type="transmembrane region" description="Helical" evidence="6">
    <location>
        <begin position="53"/>
        <end position="73"/>
    </location>
</feature>
<evidence type="ECO:0000256" key="1">
    <source>
        <dbReference type="ARBA" id="ARBA00004651"/>
    </source>
</evidence>
<name>K6VJX2_9MICO</name>
<feature type="transmembrane region" description="Helical" evidence="6">
    <location>
        <begin position="20"/>
        <end position="41"/>
    </location>
</feature>
<protein>
    <recommendedName>
        <fullName evidence="9">Major facilitator superfamily transporter</fullName>
    </recommendedName>
</protein>
<reference evidence="7 8" key="1">
    <citation type="submission" date="2012-08" db="EMBL/GenBank/DDBJ databases">
        <title>Whole genome shotgun sequence of Austwickia chelonae NBRC 105200.</title>
        <authorList>
            <person name="Yoshida I."/>
            <person name="Hosoyama A."/>
            <person name="Tsuchikane K."/>
            <person name="Katsumata H."/>
            <person name="Ando Y."/>
            <person name="Ohji S."/>
            <person name="Hamada M."/>
            <person name="Tamura T."/>
            <person name="Yamazoe A."/>
            <person name="Yamazaki S."/>
            <person name="Fujita N."/>
        </authorList>
    </citation>
    <scope>NUCLEOTIDE SEQUENCE [LARGE SCALE GENOMIC DNA]</scope>
    <source>
        <strain evidence="7 8">NBRC 105200</strain>
    </source>
</reference>
<evidence type="ECO:0000256" key="5">
    <source>
        <dbReference type="ARBA" id="ARBA00023136"/>
    </source>
</evidence>
<gene>
    <name evidence="7" type="ORF">AUCHE_04_00290</name>
</gene>
<evidence type="ECO:0008006" key="9">
    <source>
        <dbReference type="Google" id="ProtNLM"/>
    </source>
</evidence>
<feature type="transmembrane region" description="Helical" evidence="6">
    <location>
        <begin position="302"/>
        <end position="322"/>
    </location>
</feature>
<evidence type="ECO:0000256" key="4">
    <source>
        <dbReference type="ARBA" id="ARBA00022989"/>
    </source>
</evidence>
<keyword evidence="5 6" id="KW-0472">Membrane</keyword>
<proteinExistence type="predicted"/>
<feature type="transmembrane region" description="Helical" evidence="6">
    <location>
        <begin position="94"/>
        <end position="111"/>
    </location>
</feature>
<dbReference type="Gene3D" id="1.20.1250.20">
    <property type="entry name" value="MFS general substrate transporter like domains"/>
    <property type="match status" value="1"/>
</dbReference>
<feature type="transmembrane region" description="Helical" evidence="6">
    <location>
        <begin position="123"/>
        <end position="148"/>
    </location>
</feature>
<evidence type="ECO:0000256" key="3">
    <source>
        <dbReference type="ARBA" id="ARBA00022692"/>
    </source>
</evidence>
<dbReference type="Proteomes" id="UP000008495">
    <property type="component" value="Unassembled WGS sequence"/>
</dbReference>
<feature type="transmembrane region" description="Helical" evidence="6">
    <location>
        <begin position="355"/>
        <end position="374"/>
    </location>
</feature>
<evidence type="ECO:0000256" key="2">
    <source>
        <dbReference type="ARBA" id="ARBA00022475"/>
    </source>
</evidence>
<dbReference type="InterPro" id="IPR036259">
    <property type="entry name" value="MFS_trans_sf"/>
</dbReference>
<evidence type="ECO:0000313" key="7">
    <source>
        <dbReference type="EMBL" id="GAB76989.1"/>
    </source>
</evidence>
<dbReference type="RefSeq" id="WP_006501740.1">
    <property type="nucleotide sequence ID" value="NZ_BAGZ01000004.1"/>
</dbReference>
<feature type="transmembrane region" description="Helical" evidence="6">
    <location>
        <begin position="386"/>
        <end position="411"/>
    </location>
</feature>
<comment type="subcellular location">
    <subcellularLocation>
        <location evidence="1">Cell membrane</location>
        <topology evidence="1">Multi-pass membrane protein</topology>
    </subcellularLocation>
</comment>
<dbReference type="EMBL" id="BAGZ01000004">
    <property type="protein sequence ID" value="GAB76989.1"/>
    <property type="molecule type" value="Genomic_DNA"/>
</dbReference>
<dbReference type="GO" id="GO:0005886">
    <property type="term" value="C:plasma membrane"/>
    <property type="evidence" value="ECO:0007669"/>
    <property type="project" value="UniProtKB-SubCell"/>
</dbReference>
<sequence length="461" mass="49999">MVIKDGGIQELKIPAEAKSIILIGLLESFAANFATMASFIWLTSDYLPRTDLVPSATSTAFMAVCSLSMFLVARKVGATADRYKPHGLFVSTQVLNIATLPAIAAVIYWSSPSRPWVVLGLLYVLNLVISARTSTYVSAMNVFISCVVPERLRAEYYSLEFKYGLIAIFAAPILAAQAVQRSVYLGLGVASLFAMTSLVVLLMPRYRKLELADYGGRISSNSTKRRLWLNSKYVRHHCESGAQVDSNPSSQKGPAGIASLGSVRHIGIMLTLMTVEALGNRARESFDVYFVTQTLGRTPADIGILAAALSAGLTLGAFLVGWTRTRISWARWPSACYFMFGVCFAAKGFMQSWPLVLLTSVGEGLSLGLLSGLFQTAKMQFTPPELVGRVSAAFSAVFQGVSTVGLGIWATYAWLATRIDGEFMAQSGYRIAYIVGGGMIMIAGLLSGRLYVHVHWRKGVK</sequence>
<keyword evidence="8" id="KW-1185">Reference proteome</keyword>
<organism evidence="7 8">
    <name type="scientific">Austwickia chelonae NBRC 105200</name>
    <dbReference type="NCBI Taxonomy" id="1184607"/>
    <lineage>
        <taxon>Bacteria</taxon>
        <taxon>Bacillati</taxon>
        <taxon>Actinomycetota</taxon>
        <taxon>Actinomycetes</taxon>
        <taxon>Micrococcales</taxon>
        <taxon>Dermatophilaceae</taxon>
        <taxon>Austwickia</taxon>
    </lineage>
</organism>
<dbReference type="PANTHER" id="PTHR23513">
    <property type="entry name" value="INTEGRAL MEMBRANE EFFLUX PROTEIN-RELATED"/>
    <property type="match status" value="1"/>
</dbReference>